<dbReference type="InterPro" id="IPR050904">
    <property type="entry name" value="Adhesion/Biosynth-related"/>
</dbReference>
<feature type="signal peptide" evidence="1">
    <location>
        <begin position="1"/>
        <end position="33"/>
    </location>
</feature>
<evidence type="ECO:0000313" key="4">
    <source>
        <dbReference type="Proteomes" id="UP001501788"/>
    </source>
</evidence>
<feature type="chain" id="PRO_5045355070" evidence="1">
    <location>
        <begin position="34"/>
        <end position="163"/>
    </location>
</feature>
<evidence type="ECO:0000313" key="3">
    <source>
        <dbReference type="EMBL" id="GAA4420491.1"/>
    </source>
</evidence>
<dbReference type="SUPFAM" id="SSF82153">
    <property type="entry name" value="FAS1 domain"/>
    <property type="match status" value="1"/>
</dbReference>
<dbReference type="Proteomes" id="UP001501788">
    <property type="component" value="Unassembled WGS sequence"/>
</dbReference>
<dbReference type="PANTHER" id="PTHR10900">
    <property type="entry name" value="PERIOSTIN-RELATED"/>
    <property type="match status" value="1"/>
</dbReference>
<keyword evidence="1" id="KW-0732">Signal</keyword>
<comment type="caution">
    <text evidence="3">The sequence shown here is derived from an EMBL/GenBank/DDBJ whole genome shotgun (WGS) entry which is preliminary data.</text>
</comment>
<organism evidence="3 4">
    <name type="scientific">Acidovorax lacteus</name>
    <dbReference type="NCBI Taxonomy" id="1924988"/>
    <lineage>
        <taxon>Bacteria</taxon>
        <taxon>Pseudomonadati</taxon>
        <taxon>Pseudomonadota</taxon>
        <taxon>Betaproteobacteria</taxon>
        <taxon>Burkholderiales</taxon>
        <taxon>Comamonadaceae</taxon>
        <taxon>Acidovorax</taxon>
    </lineage>
</organism>
<dbReference type="InterPro" id="IPR000782">
    <property type="entry name" value="FAS1_domain"/>
</dbReference>
<dbReference type="InterPro" id="IPR036378">
    <property type="entry name" value="FAS1_dom_sf"/>
</dbReference>
<dbReference type="RefSeq" id="WP_345061419.1">
    <property type="nucleotide sequence ID" value="NZ_BAABEX010000007.1"/>
</dbReference>
<dbReference type="Pfam" id="PF02469">
    <property type="entry name" value="Fasciclin"/>
    <property type="match status" value="1"/>
</dbReference>
<protein>
    <submittedName>
        <fullName evidence="3">Fasciclin domain-containing protein</fullName>
    </submittedName>
</protein>
<accession>A0ABP8L2W7</accession>
<name>A0ABP8L2W7_9BURK</name>
<dbReference type="PANTHER" id="PTHR10900:SF77">
    <property type="entry name" value="FI19380P1"/>
    <property type="match status" value="1"/>
</dbReference>
<proteinExistence type="predicted"/>
<sequence length="163" mass="16947">MPYRSTLAALALTTSMALLVGCASVAPAPQPLAATAARSPELTTFHQLLTQSGLAETLKTGGPYTVFAPSDAAFKAVPAKTLADLQADKTQLRAVLSYHIVPGRVLAADVKPGNAKTLQGANLALSRAGTFVTVEDAMVQQADLVATDGVIHTIDRVLMPPKR</sequence>
<evidence type="ECO:0000256" key="1">
    <source>
        <dbReference type="SAM" id="SignalP"/>
    </source>
</evidence>
<gene>
    <name evidence="3" type="ORF">GCM10023090_08120</name>
</gene>
<dbReference type="SMART" id="SM00554">
    <property type="entry name" value="FAS1"/>
    <property type="match status" value="1"/>
</dbReference>
<dbReference type="PROSITE" id="PS50213">
    <property type="entry name" value="FAS1"/>
    <property type="match status" value="1"/>
</dbReference>
<dbReference type="EMBL" id="BAABEX010000007">
    <property type="protein sequence ID" value="GAA4420491.1"/>
    <property type="molecule type" value="Genomic_DNA"/>
</dbReference>
<reference evidence="4" key="1">
    <citation type="journal article" date="2019" name="Int. J. Syst. Evol. Microbiol.">
        <title>The Global Catalogue of Microorganisms (GCM) 10K type strain sequencing project: providing services to taxonomists for standard genome sequencing and annotation.</title>
        <authorList>
            <consortium name="The Broad Institute Genomics Platform"/>
            <consortium name="The Broad Institute Genome Sequencing Center for Infectious Disease"/>
            <person name="Wu L."/>
            <person name="Ma J."/>
        </authorList>
    </citation>
    <scope>NUCLEOTIDE SEQUENCE [LARGE SCALE GENOMIC DNA]</scope>
    <source>
        <strain evidence="4">JCM 31890</strain>
    </source>
</reference>
<dbReference type="Gene3D" id="2.30.180.10">
    <property type="entry name" value="FAS1 domain"/>
    <property type="match status" value="1"/>
</dbReference>
<keyword evidence="4" id="KW-1185">Reference proteome</keyword>
<feature type="domain" description="FAS1" evidence="2">
    <location>
        <begin position="29"/>
        <end position="158"/>
    </location>
</feature>
<evidence type="ECO:0000259" key="2">
    <source>
        <dbReference type="PROSITE" id="PS50213"/>
    </source>
</evidence>
<dbReference type="PROSITE" id="PS51257">
    <property type="entry name" value="PROKAR_LIPOPROTEIN"/>
    <property type="match status" value="1"/>
</dbReference>